<proteinExistence type="predicted"/>
<dbReference type="EMBL" id="UINC01015866">
    <property type="protein sequence ID" value="SVA66492.1"/>
    <property type="molecule type" value="Genomic_DNA"/>
</dbReference>
<protein>
    <submittedName>
        <fullName evidence="1">Uncharacterized protein</fullName>
    </submittedName>
</protein>
<evidence type="ECO:0000313" key="1">
    <source>
        <dbReference type="EMBL" id="SVA66492.1"/>
    </source>
</evidence>
<gene>
    <name evidence="1" type="ORF">METZ01_LOCUS119346</name>
</gene>
<feature type="non-terminal residue" evidence="1">
    <location>
        <position position="118"/>
    </location>
</feature>
<dbReference type="AlphaFoldDB" id="A0A381XPT5"/>
<reference evidence="1" key="1">
    <citation type="submission" date="2018-05" db="EMBL/GenBank/DDBJ databases">
        <authorList>
            <person name="Lanie J.A."/>
            <person name="Ng W.-L."/>
            <person name="Kazmierczak K.M."/>
            <person name="Andrzejewski T.M."/>
            <person name="Davidsen T.M."/>
            <person name="Wayne K.J."/>
            <person name="Tettelin H."/>
            <person name="Glass J.I."/>
            <person name="Rusch D."/>
            <person name="Podicherti R."/>
            <person name="Tsui H.-C.T."/>
            <person name="Winkler M.E."/>
        </authorList>
    </citation>
    <scope>NUCLEOTIDE SEQUENCE</scope>
</reference>
<accession>A0A381XPT5</accession>
<organism evidence="1">
    <name type="scientific">marine metagenome</name>
    <dbReference type="NCBI Taxonomy" id="408172"/>
    <lineage>
        <taxon>unclassified sequences</taxon>
        <taxon>metagenomes</taxon>
        <taxon>ecological metagenomes</taxon>
    </lineage>
</organism>
<name>A0A381XPT5_9ZZZZ</name>
<sequence>MILIFTNGVYLTSHNRFYDNEHVSDTLARKINSEYDSDGYLIMKKFFNFKFDLYHSKSSNVVYKTLKKINKIPLSICHLVSTYHNDWRNIPTPFFDKLLDSNLDSNDKYLFYVSFGKI</sequence>